<organism evidence="5 6">
    <name type="scientific">Subtercola lobariae</name>
    <dbReference type="NCBI Taxonomy" id="1588641"/>
    <lineage>
        <taxon>Bacteria</taxon>
        <taxon>Bacillati</taxon>
        <taxon>Actinomycetota</taxon>
        <taxon>Actinomycetes</taxon>
        <taxon>Micrococcales</taxon>
        <taxon>Microbacteriaceae</taxon>
        <taxon>Subtercola</taxon>
    </lineage>
</organism>
<comment type="caution">
    <text evidence="5">The sequence shown here is derived from an EMBL/GenBank/DDBJ whole genome shotgun (WGS) entry which is preliminary data.</text>
</comment>
<reference evidence="5 6" key="1">
    <citation type="journal article" date="2014" name="Int. J. Syst. Evol. Microbiol.">
        <title>Complete genome sequence of Corynebacterium casei LMG S-19264T (=DSM 44701T), isolated from a smear-ripened cheese.</title>
        <authorList>
            <consortium name="US DOE Joint Genome Institute (JGI-PGF)"/>
            <person name="Walter F."/>
            <person name="Albersmeier A."/>
            <person name="Kalinowski J."/>
            <person name="Ruckert C."/>
        </authorList>
    </citation>
    <scope>NUCLEOTIDE SEQUENCE [LARGE SCALE GENOMIC DNA]</scope>
    <source>
        <strain evidence="5 6">CGMCC 1.12976</strain>
    </source>
</reference>
<sequence>MLEAADGERRDYFELAEALTEFSSQTTSDLRQLWRRIAFSIAVHNTDDHLRNHGFLRERSGWSLSPAFDMNPNPDLAEGRVTSVGGASSPIDEVAALISNAAVFDLTHDHARQILFDVFTATAEWKVVARRNGIAESEIAEFSPALDASMKALRDAAE</sequence>
<evidence type="ECO:0000256" key="2">
    <source>
        <dbReference type="ARBA" id="ARBA00022679"/>
    </source>
</evidence>
<dbReference type="GO" id="GO:0004674">
    <property type="term" value="F:protein serine/threonine kinase activity"/>
    <property type="evidence" value="ECO:0007669"/>
    <property type="project" value="TreeGrafter"/>
</dbReference>
<evidence type="ECO:0000259" key="4">
    <source>
        <dbReference type="Pfam" id="PF07804"/>
    </source>
</evidence>
<keyword evidence="3" id="KW-0418">Kinase</keyword>
<dbReference type="Proteomes" id="UP000598775">
    <property type="component" value="Unassembled WGS sequence"/>
</dbReference>
<name>A0A917BAP2_9MICO</name>
<dbReference type="AlphaFoldDB" id="A0A917BAP2"/>
<keyword evidence="2" id="KW-0808">Transferase</keyword>
<keyword evidence="6" id="KW-1185">Reference proteome</keyword>
<protein>
    <recommendedName>
        <fullName evidence="4">HipA-like C-terminal domain-containing protein</fullName>
    </recommendedName>
</protein>
<comment type="similarity">
    <text evidence="1">Belongs to the HipA Ser/Thr kinase family.</text>
</comment>
<evidence type="ECO:0000256" key="1">
    <source>
        <dbReference type="ARBA" id="ARBA00010164"/>
    </source>
</evidence>
<dbReference type="GO" id="GO:0005829">
    <property type="term" value="C:cytosol"/>
    <property type="evidence" value="ECO:0007669"/>
    <property type="project" value="TreeGrafter"/>
</dbReference>
<dbReference type="EMBL" id="BMGP01000005">
    <property type="protein sequence ID" value="GGF34705.1"/>
    <property type="molecule type" value="Genomic_DNA"/>
</dbReference>
<dbReference type="PANTHER" id="PTHR37419:SF8">
    <property type="entry name" value="TOXIN YJJJ"/>
    <property type="match status" value="1"/>
</dbReference>
<dbReference type="InterPro" id="IPR052028">
    <property type="entry name" value="HipA_Ser/Thr_kinase"/>
</dbReference>
<dbReference type="Pfam" id="PF07804">
    <property type="entry name" value="HipA_C"/>
    <property type="match status" value="1"/>
</dbReference>
<dbReference type="Gene3D" id="1.10.1070.20">
    <property type="match status" value="1"/>
</dbReference>
<dbReference type="InterPro" id="IPR012893">
    <property type="entry name" value="HipA-like_C"/>
</dbReference>
<evidence type="ECO:0000313" key="5">
    <source>
        <dbReference type="EMBL" id="GGF34705.1"/>
    </source>
</evidence>
<evidence type="ECO:0000313" key="6">
    <source>
        <dbReference type="Proteomes" id="UP000598775"/>
    </source>
</evidence>
<dbReference type="PANTHER" id="PTHR37419">
    <property type="entry name" value="SERINE/THREONINE-PROTEIN KINASE TOXIN HIPA"/>
    <property type="match status" value="1"/>
</dbReference>
<accession>A0A917BAP2</accession>
<proteinExistence type="inferred from homology"/>
<feature type="domain" description="HipA-like C-terminal" evidence="4">
    <location>
        <begin position="10"/>
        <end position="121"/>
    </location>
</feature>
<gene>
    <name evidence="5" type="ORF">GCM10011399_29790</name>
</gene>
<evidence type="ECO:0000256" key="3">
    <source>
        <dbReference type="ARBA" id="ARBA00022777"/>
    </source>
</evidence>